<reference evidence="1 2" key="1">
    <citation type="journal article" date="2022" name="bioRxiv">
        <title>The genome of the oomycete Peronosclerospora sorghi, a cosmopolitan pathogen of maize and sorghum, is inflated with dispersed pseudogenes.</title>
        <authorList>
            <person name="Fletcher K."/>
            <person name="Martin F."/>
            <person name="Isakeit T."/>
            <person name="Cavanaugh K."/>
            <person name="Magill C."/>
            <person name="Michelmore R."/>
        </authorList>
    </citation>
    <scope>NUCLEOTIDE SEQUENCE [LARGE SCALE GENOMIC DNA]</scope>
    <source>
        <strain evidence="1">P6</strain>
    </source>
</reference>
<sequence length="145" mass="16150">MRRKTSACVNESAVVGDMRFRSNKSSWQTDACDKSSKMSSAETNCFRHAPRRALRAHDTSASSSVCSSSCFCSYTSRIRLAPTTPVLRVQPSALQLSVPRRRCTFYNTPGPMKAMAFLEPLHPAERHGSRRGSSQTCENLIRFCP</sequence>
<evidence type="ECO:0000313" key="1">
    <source>
        <dbReference type="EMBL" id="KAI9915214.1"/>
    </source>
</evidence>
<proteinExistence type="predicted"/>
<comment type="caution">
    <text evidence="1">The sequence shown here is derived from an EMBL/GenBank/DDBJ whole genome shotgun (WGS) entry which is preliminary data.</text>
</comment>
<protein>
    <submittedName>
        <fullName evidence="1">Uncharacterized protein</fullName>
    </submittedName>
</protein>
<gene>
    <name evidence="1" type="ORF">PsorP6_008665</name>
</gene>
<dbReference type="Proteomes" id="UP001163321">
    <property type="component" value="Chromosome 3"/>
</dbReference>
<evidence type="ECO:0000313" key="2">
    <source>
        <dbReference type="Proteomes" id="UP001163321"/>
    </source>
</evidence>
<organism evidence="1 2">
    <name type="scientific">Peronosclerospora sorghi</name>
    <dbReference type="NCBI Taxonomy" id="230839"/>
    <lineage>
        <taxon>Eukaryota</taxon>
        <taxon>Sar</taxon>
        <taxon>Stramenopiles</taxon>
        <taxon>Oomycota</taxon>
        <taxon>Peronosporomycetes</taxon>
        <taxon>Peronosporales</taxon>
        <taxon>Peronosporaceae</taxon>
        <taxon>Peronosclerospora</taxon>
    </lineage>
</organism>
<dbReference type="EMBL" id="CM047582">
    <property type="protein sequence ID" value="KAI9915214.1"/>
    <property type="molecule type" value="Genomic_DNA"/>
</dbReference>
<keyword evidence="2" id="KW-1185">Reference proteome</keyword>
<name>A0ACC0WAU7_9STRA</name>
<accession>A0ACC0WAU7</accession>